<evidence type="ECO:0000256" key="1">
    <source>
        <dbReference type="SAM" id="MobiDB-lite"/>
    </source>
</evidence>
<keyword evidence="4" id="KW-1185">Reference proteome</keyword>
<reference evidence="3 4" key="1">
    <citation type="submission" date="2024-09" db="EMBL/GenBank/DDBJ databases">
        <authorList>
            <person name="Sun Q."/>
            <person name="Mori K."/>
        </authorList>
    </citation>
    <scope>NUCLEOTIDE SEQUENCE [LARGE SCALE GENOMIC DNA]</scope>
    <source>
        <strain evidence="3 4">NCAIM B.02529</strain>
    </source>
</reference>
<feature type="transmembrane region" description="Helical" evidence="2">
    <location>
        <begin position="58"/>
        <end position="84"/>
    </location>
</feature>
<keyword evidence="2" id="KW-0812">Transmembrane</keyword>
<keyword evidence="2" id="KW-0472">Membrane</keyword>
<feature type="region of interest" description="Disordered" evidence="1">
    <location>
        <begin position="1"/>
        <end position="50"/>
    </location>
</feature>
<evidence type="ECO:0000313" key="4">
    <source>
        <dbReference type="Proteomes" id="UP001589836"/>
    </source>
</evidence>
<keyword evidence="2" id="KW-1133">Transmembrane helix</keyword>
<evidence type="ECO:0000256" key="2">
    <source>
        <dbReference type="SAM" id="Phobius"/>
    </source>
</evidence>
<feature type="compositionally biased region" description="Basic and acidic residues" evidence="1">
    <location>
        <begin position="1"/>
        <end position="32"/>
    </location>
</feature>
<organism evidence="3 4">
    <name type="scientific">Pontibacillus salicampi</name>
    <dbReference type="NCBI Taxonomy" id="1449801"/>
    <lineage>
        <taxon>Bacteria</taxon>
        <taxon>Bacillati</taxon>
        <taxon>Bacillota</taxon>
        <taxon>Bacilli</taxon>
        <taxon>Bacillales</taxon>
        <taxon>Bacillaceae</taxon>
        <taxon>Pontibacillus</taxon>
    </lineage>
</organism>
<dbReference type="Proteomes" id="UP001589836">
    <property type="component" value="Unassembled WGS sequence"/>
</dbReference>
<keyword evidence="3" id="KW-0804">Transcription</keyword>
<protein>
    <submittedName>
        <fullName evidence="3">DNA-directed RNA polymerase subunit beta</fullName>
    </submittedName>
</protein>
<name>A0ABV6LS79_9BACI</name>
<gene>
    <name evidence="3" type="ORF">ACFFGV_16925</name>
</gene>
<evidence type="ECO:0000313" key="3">
    <source>
        <dbReference type="EMBL" id="MFC0525267.1"/>
    </source>
</evidence>
<sequence>MPEKQKQNDATTRNERREENKQQKKQGSENKTKTKKVKKQDKQEDKQQKKVRRRLLPIWLRLIIVILLCTLALLGGIMIGYGVIGDGNPLDALKLETWQHIIDIVTKE</sequence>
<comment type="caution">
    <text evidence="3">The sequence shown here is derived from an EMBL/GenBank/DDBJ whole genome shotgun (WGS) entry which is preliminary data.</text>
</comment>
<dbReference type="Pfam" id="PF11772">
    <property type="entry name" value="EpuA"/>
    <property type="match status" value="1"/>
</dbReference>
<proteinExistence type="predicted"/>
<keyword evidence="3" id="KW-0240">DNA-directed RNA polymerase</keyword>
<dbReference type="InterPro" id="IPR024596">
    <property type="entry name" value="RNApol_su_b/EpuA"/>
</dbReference>
<dbReference type="GO" id="GO:0000428">
    <property type="term" value="C:DNA-directed RNA polymerase complex"/>
    <property type="evidence" value="ECO:0007669"/>
    <property type="project" value="UniProtKB-KW"/>
</dbReference>
<dbReference type="RefSeq" id="WP_377350323.1">
    <property type="nucleotide sequence ID" value="NZ_JBHLTP010000013.1"/>
</dbReference>
<dbReference type="EMBL" id="JBHLTP010000013">
    <property type="protein sequence ID" value="MFC0525267.1"/>
    <property type="molecule type" value="Genomic_DNA"/>
</dbReference>
<accession>A0ABV6LS79</accession>